<accession>A0A6B9J5A7</accession>
<protein>
    <submittedName>
        <fullName evidence="1">Uncharacterized protein</fullName>
    </submittedName>
</protein>
<evidence type="ECO:0000313" key="2">
    <source>
        <dbReference type="Proteomes" id="UP000433471"/>
    </source>
</evidence>
<sequence length="165" mass="19275">MQLTFNINEERLNHFLTNVRGYLGLESINLSQVQFVDLTVKPVFDMLTLDVFFTRLANDLTAEKVEDQEKIWEENVRVRFEHILQLGDEGQPVMSFRVKQTNGEDEVEVIDRKIYTPPKLVEERVSLDLDFEESEKISVEDRLIKMFGDEKPDEESGLILPPNMK</sequence>
<dbReference type="EMBL" id="MN718199">
    <property type="protein sequence ID" value="QGZ16130.1"/>
    <property type="molecule type" value="Genomic_DNA"/>
</dbReference>
<proteinExistence type="predicted"/>
<dbReference type="Proteomes" id="UP000433471">
    <property type="component" value="Segment"/>
</dbReference>
<reference evidence="1 2" key="1">
    <citation type="submission" date="2019-11" db="EMBL/GenBank/DDBJ databases">
        <title>Characterization of a novel member of the family Ackermannviridae.</title>
        <authorList>
            <person name="Maina A.N."/>
            <person name="Mwaura F.B."/>
            <person name="Jumba M."/>
        </authorList>
    </citation>
    <scope>NUCLEOTIDE SEQUENCE [LARGE SCALE GENOMIC DNA]</scope>
</reference>
<keyword evidence="2" id="KW-1185">Reference proteome</keyword>
<gene>
    <name evidence="1" type="ORF">Kuja_1390</name>
</gene>
<evidence type="ECO:0000313" key="1">
    <source>
        <dbReference type="EMBL" id="QGZ16130.1"/>
    </source>
</evidence>
<organism evidence="1 2">
    <name type="scientific">Vibrio phage vB_VchM_Kuja</name>
    <dbReference type="NCBI Taxonomy" id="2686437"/>
    <lineage>
        <taxon>Viruses</taxon>
        <taxon>Duplodnaviria</taxon>
        <taxon>Heunggongvirae</taxon>
        <taxon>Uroviricota</taxon>
        <taxon>Caudoviricetes</taxon>
        <taxon>Pantevenvirales</taxon>
        <taxon>Ackermannviridae</taxon>
        <taxon>Kujavirus</taxon>
        <taxon>Kujavirus kuja</taxon>
    </lineage>
</organism>
<name>A0A6B9J5A7_9CAUD</name>